<dbReference type="Proteomes" id="UP000814128">
    <property type="component" value="Unassembled WGS sequence"/>
</dbReference>
<name>A0ACB8QC78_9AGAM</name>
<organism evidence="1 2">
    <name type="scientific">Vararia minispora EC-137</name>
    <dbReference type="NCBI Taxonomy" id="1314806"/>
    <lineage>
        <taxon>Eukaryota</taxon>
        <taxon>Fungi</taxon>
        <taxon>Dikarya</taxon>
        <taxon>Basidiomycota</taxon>
        <taxon>Agaricomycotina</taxon>
        <taxon>Agaricomycetes</taxon>
        <taxon>Russulales</taxon>
        <taxon>Lachnocladiaceae</taxon>
        <taxon>Vararia</taxon>
    </lineage>
</organism>
<evidence type="ECO:0000313" key="2">
    <source>
        <dbReference type="Proteomes" id="UP000814128"/>
    </source>
</evidence>
<reference evidence="1" key="2">
    <citation type="journal article" date="2022" name="New Phytol.">
        <title>Evolutionary transition to the ectomycorrhizal habit in the genomes of a hyperdiverse lineage of mushroom-forming fungi.</title>
        <authorList>
            <person name="Looney B."/>
            <person name="Miyauchi S."/>
            <person name="Morin E."/>
            <person name="Drula E."/>
            <person name="Courty P.E."/>
            <person name="Kohler A."/>
            <person name="Kuo A."/>
            <person name="LaButti K."/>
            <person name="Pangilinan J."/>
            <person name="Lipzen A."/>
            <person name="Riley R."/>
            <person name="Andreopoulos W."/>
            <person name="He G."/>
            <person name="Johnson J."/>
            <person name="Nolan M."/>
            <person name="Tritt A."/>
            <person name="Barry K.W."/>
            <person name="Grigoriev I.V."/>
            <person name="Nagy L.G."/>
            <person name="Hibbett D."/>
            <person name="Henrissat B."/>
            <person name="Matheny P.B."/>
            <person name="Labbe J."/>
            <person name="Martin F.M."/>
        </authorList>
    </citation>
    <scope>NUCLEOTIDE SEQUENCE</scope>
    <source>
        <strain evidence="1">EC-137</strain>
    </source>
</reference>
<sequence length="252" mass="28337">MAWTSIDSVRFLADADSGETAARRRWASPWSLWLLPYAVHTVTVSPAPVVIWIGVRPGSLEGKDAFNAANEILLILKEFGYLGIDDVEVKFRESGPSTAAWPPPGLRSLRRHALRKNFQLLGTRAFGGLLESIDRHGIMIEIHEAEIARGRTGPPKQRVIGHIRRSPPVAFGVQPGEFTQDWTAIELDGPKFKEFKSDSIDLGTQMDRDIFTLKMYPRDDGHPSFKYPADHPSLLLPRDIIVHARVRYARPR</sequence>
<comment type="caution">
    <text evidence="1">The sequence shown here is derived from an EMBL/GenBank/DDBJ whole genome shotgun (WGS) entry which is preliminary data.</text>
</comment>
<reference evidence="1" key="1">
    <citation type="submission" date="2021-02" db="EMBL/GenBank/DDBJ databases">
        <authorList>
            <consortium name="DOE Joint Genome Institute"/>
            <person name="Ahrendt S."/>
            <person name="Looney B.P."/>
            <person name="Miyauchi S."/>
            <person name="Morin E."/>
            <person name="Drula E."/>
            <person name="Courty P.E."/>
            <person name="Chicoki N."/>
            <person name="Fauchery L."/>
            <person name="Kohler A."/>
            <person name="Kuo A."/>
            <person name="Labutti K."/>
            <person name="Pangilinan J."/>
            <person name="Lipzen A."/>
            <person name="Riley R."/>
            <person name="Andreopoulos W."/>
            <person name="He G."/>
            <person name="Johnson J."/>
            <person name="Barry K.W."/>
            <person name="Grigoriev I.V."/>
            <person name="Nagy L."/>
            <person name="Hibbett D."/>
            <person name="Henrissat B."/>
            <person name="Matheny P.B."/>
            <person name="Labbe J."/>
            <person name="Martin F."/>
        </authorList>
    </citation>
    <scope>NUCLEOTIDE SEQUENCE</scope>
    <source>
        <strain evidence="1">EC-137</strain>
    </source>
</reference>
<keyword evidence="2" id="KW-1185">Reference proteome</keyword>
<proteinExistence type="predicted"/>
<accession>A0ACB8QC78</accession>
<evidence type="ECO:0000313" key="1">
    <source>
        <dbReference type="EMBL" id="KAI0029257.1"/>
    </source>
</evidence>
<protein>
    <submittedName>
        <fullName evidence="1">Uncharacterized protein</fullName>
    </submittedName>
</protein>
<dbReference type="EMBL" id="MU273687">
    <property type="protein sequence ID" value="KAI0029257.1"/>
    <property type="molecule type" value="Genomic_DNA"/>
</dbReference>
<gene>
    <name evidence="1" type="ORF">K488DRAFT_73112</name>
</gene>